<dbReference type="PANTHER" id="PTHR46182:SF2">
    <property type="entry name" value="FI19480P1"/>
    <property type="match status" value="1"/>
</dbReference>
<dbReference type="CDD" id="cd04080">
    <property type="entry name" value="CBM6_cellulase-like"/>
    <property type="match status" value="1"/>
</dbReference>
<dbReference type="SUPFAM" id="SSF49785">
    <property type="entry name" value="Galactose-binding domain-like"/>
    <property type="match status" value="1"/>
</dbReference>
<feature type="non-terminal residue" evidence="3">
    <location>
        <position position="486"/>
    </location>
</feature>
<dbReference type="InterPro" id="IPR013783">
    <property type="entry name" value="Ig-like_fold"/>
</dbReference>
<dbReference type="Pfam" id="PF03422">
    <property type="entry name" value="CBM_6"/>
    <property type="match status" value="1"/>
</dbReference>
<dbReference type="InterPro" id="IPR036514">
    <property type="entry name" value="SGNH_hydro_sf"/>
</dbReference>
<dbReference type="Gene3D" id="3.40.50.1110">
    <property type="entry name" value="SGNH hydrolase"/>
    <property type="match status" value="1"/>
</dbReference>
<dbReference type="InterPro" id="IPR005084">
    <property type="entry name" value="CBM6"/>
</dbReference>
<dbReference type="Proteomes" id="UP000184048">
    <property type="component" value="Unassembled WGS sequence"/>
</dbReference>
<dbReference type="CDD" id="cd00146">
    <property type="entry name" value="PKD"/>
    <property type="match status" value="1"/>
</dbReference>
<dbReference type="InterPro" id="IPR035986">
    <property type="entry name" value="PKD_dom_sf"/>
</dbReference>
<dbReference type="SUPFAM" id="SSF49299">
    <property type="entry name" value="PKD domain"/>
    <property type="match status" value="1"/>
</dbReference>
<evidence type="ECO:0000313" key="4">
    <source>
        <dbReference type="Proteomes" id="UP000184048"/>
    </source>
</evidence>
<evidence type="ECO:0000313" key="3">
    <source>
        <dbReference type="EMBL" id="SHF50600.1"/>
    </source>
</evidence>
<reference evidence="3 4" key="1">
    <citation type="submission" date="2016-11" db="EMBL/GenBank/DDBJ databases">
        <authorList>
            <person name="Jaros S."/>
            <person name="Januszkiewicz K."/>
            <person name="Wedrychowicz H."/>
        </authorList>
    </citation>
    <scope>NUCLEOTIDE SEQUENCE [LARGE SCALE GENOMIC DNA]</scope>
    <source>
        <strain evidence="3 4">DSM 18119</strain>
    </source>
</reference>
<organism evidence="3 4">
    <name type="scientific">Flavisolibacter ginsengisoli DSM 18119</name>
    <dbReference type="NCBI Taxonomy" id="1121884"/>
    <lineage>
        <taxon>Bacteria</taxon>
        <taxon>Pseudomonadati</taxon>
        <taxon>Bacteroidota</taxon>
        <taxon>Chitinophagia</taxon>
        <taxon>Chitinophagales</taxon>
        <taxon>Chitinophagaceae</taxon>
        <taxon>Flavisolibacter</taxon>
    </lineage>
</organism>
<dbReference type="SMART" id="SM00089">
    <property type="entry name" value="PKD"/>
    <property type="match status" value="1"/>
</dbReference>
<dbReference type="Pfam" id="PF22352">
    <property type="entry name" value="K319L-like_PKD"/>
    <property type="match status" value="1"/>
</dbReference>
<dbReference type="InterPro" id="IPR013830">
    <property type="entry name" value="SGNH_hydro"/>
</dbReference>
<dbReference type="Gene3D" id="2.60.120.260">
    <property type="entry name" value="Galactose-binding domain-like"/>
    <property type="match status" value="1"/>
</dbReference>
<sequence>MLRTLLLLLGVLFIVFNTTYGQTRLVVLGSSTSAGTGASVPDSAWVNRFQAAYAKNRNDNQDTSIINLAVGGYVTYKIMPNEYIAPAGKPTPDTAHNVTKALSYAPSVIIINLPTNDVGNGYSRAEFINNLRYLYRYIQAAGVKPYITTTQPRSQYDSNYRSILHDMVDSIMSSFGNNAIDFWNGIATTDGLYNIKPELNSGDGVHLNDKGHGLLFQKAIAKNVFGTEPTGNIVNIHIEAEKWSAMSGVSTENTADVGGTQNVGWIDNGDWMEYSVNVPAAGSYTMSFRLASPYNGAQFQVSKGTAVLSTVTVPITGTWQTWQTVTRAINLSAGTQTIRIQSISTAGWNINWLEIAGASAANQSPTANAGADKTITLPANSVSLSGSGSDPDGSIASYAWSKVSGGAATINSPSAASTTVSGLAQGSYIFRLTVTDNAGATAFDDVLVTVNGATGTSSRIEAENWSAMSGVLTENCSEGTLDVGWI</sequence>
<dbReference type="InterPro" id="IPR006584">
    <property type="entry name" value="Cellulose-bd_IV"/>
</dbReference>
<dbReference type="CDD" id="cd00229">
    <property type="entry name" value="SGNH_hydrolase"/>
    <property type="match status" value="1"/>
</dbReference>
<dbReference type="GO" id="GO:0031410">
    <property type="term" value="C:cytoplasmic vesicle"/>
    <property type="evidence" value="ECO:0007669"/>
    <property type="project" value="TreeGrafter"/>
</dbReference>
<dbReference type="SMART" id="SM00606">
    <property type="entry name" value="CBD_IV"/>
    <property type="match status" value="1"/>
</dbReference>
<name>A0A1M5C7G9_9BACT</name>
<dbReference type="Pfam" id="PF13472">
    <property type="entry name" value="Lipase_GDSL_2"/>
    <property type="match status" value="1"/>
</dbReference>
<feature type="domain" description="CBM6" evidence="2">
    <location>
        <begin position="236"/>
        <end position="356"/>
    </location>
</feature>
<dbReference type="AlphaFoldDB" id="A0A1M5C7G9"/>
<dbReference type="GO" id="GO:0016020">
    <property type="term" value="C:membrane"/>
    <property type="evidence" value="ECO:0007669"/>
    <property type="project" value="TreeGrafter"/>
</dbReference>
<dbReference type="SUPFAM" id="SSF52266">
    <property type="entry name" value="SGNH hydrolase"/>
    <property type="match status" value="1"/>
</dbReference>
<dbReference type="InterPro" id="IPR029865">
    <property type="entry name" value="KIAA0319-like"/>
</dbReference>
<dbReference type="InterPro" id="IPR008979">
    <property type="entry name" value="Galactose-bd-like_sf"/>
</dbReference>
<dbReference type="EMBL" id="FQUU01000012">
    <property type="protein sequence ID" value="SHF50600.1"/>
    <property type="molecule type" value="Genomic_DNA"/>
</dbReference>
<dbReference type="Gene3D" id="2.60.40.10">
    <property type="entry name" value="Immunoglobulins"/>
    <property type="match status" value="1"/>
</dbReference>
<accession>A0A1M5C7G9</accession>
<dbReference type="PROSITE" id="PS51175">
    <property type="entry name" value="CBM6"/>
    <property type="match status" value="1"/>
</dbReference>
<dbReference type="InterPro" id="IPR022409">
    <property type="entry name" value="PKD/Chitinase_dom"/>
</dbReference>
<dbReference type="GO" id="GO:0016788">
    <property type="term" value="F:hydrolase activity, acting on ester bonds"/>
    <property type="evidence" value="ECO:0007669"/>
    <property type="project" value="UniProtKB-ARBA"/>
</dbReference>
<evidence type="ECO:0000256" key="1">
    <source>
        <dbReference type="ARBA" id="ARBA00022729"/>
    </source>
</evidence>
<dbReference type="OrthoDB" id="9786188at2"/>
<gene>
    <name evidence="3" type="ORF">SAMN02745131_02797</name>
</gene>
<dbReference type="STRING" id="1121884.SAMN02745131_02797"/>
<dbReference type="RefSeq" id="WP_139256443.1">
    <property type="nucleotide sequence ID" value="NZ_FQUU01000012.1"/>
</dbReference>
<keyword evidence="1" id="KW-0732">Signal</keyword>
<evidence type="ECO:0000259" key="2">
    <source>
        <dbReference type="PROSITE" id="PS51175"/>
    </source>
</evidence>
<keyword evidence="4" id="KW-1185">Reference proteome</keyword>
<dbReference type="GO" id="GO:0030246">
    <property type="term" value="F:carbohydrate binding"/>
    <property type="evidence" value="ECO:0007669"/>
    <property type="project" value="InterPro"/>
</dbReference>
<proteinExistence type="predicted"/>
<protein>
    <submittedName>
        <fullName evidence="3">Lysophospholipase L1</fullName>
    </submittedName>
</protein>
<dbReference type="PANTHER" id="PTHR46182">
    <property type="entry name" value="FI19480P1"/>
    <property type="match status" value="1"/>
</dbReference>